<keyword evidence="7" id="KW-1185">Reference proteome</keyword>
<dbReference type="InterPro" id="IPR020449">
    <property type="entry name" value="Tscrpt_reg_AraC-type_HTH"/>
</dbReference>
<dbReference type="Gene3D" id="3.30.450.20">
    <property type="entry name" value="PAS domain"/>
    <property type="match status" value="1"/>
</dbReference>
<dbReference type="InterPro" id="IPR041522">
    <property type="entry name" value="CdaR_GGDEF"/>
</dbReference>
<dbReference type="InterPro" id="IPR018060">
    <property type="entry name" value="HTH_AraC"/>
</dbReference>
<evidence type="ECO:0000256" key="1">
    <source>
        <dbReference type="ARBA" id="ARBA00023015"/>
    </source>
</evidence>
<dbReference type="PROSITE" id="PS00041">
    <property type="entry name" value="HTH_ARAC_FAMILY_1"/>
    <property type="match status" value="1"/>
</dbReference>
<dbReference type="EMBL" id="JBHMAG010000012">
    <property type="protein sequence ID" value="MFB9753527.1"/>
    <property type="molecule type" value="Genomic_DNA"/>
</dbReference>
<organism evidence="6 7">
    <name type="scientific">Paenibacillus hodogayensis</name>
    <dbReference type="NCBI Taxonomy" id="279208"/>
    <lineage>
        <taxon>Bacteria</taxon>
        <taxon>Bacillati</taxon>
        <taxon>Bacillota</taxon>
        <taxon>Bacilli</taxon>
        <taxon>Bacillales</taxon>
        <taxon>Paenibacillaceae</taxon>
        <taxon>Paenibacillus</taxon>
    </lineage>
</organism>
<dbReference type="PROSITE" id="PS01124">
    <property type="entry name" value="HTH_ARAC_FAMILY_2"/>
    <property type="match status" value="1"/>
</dbReference>
<reference evidence="6 7" key="1">
    <citation type="submission" date="2024-09" db="EMBL/GenBank/DDBJ databases">
        <authorList>
            <person name="Sun Q."/>
            <person name="Mori K."/>
        </authorList>
    </citation>
    <scope>NUCLEOTIDE SEQUENCE [LARGE SCALE GENOMIC DNA]</scope>
    <source>
        <strain evidence="6 7">JCM 12520</strain>
    </source>
</reference>
<name>A0ABV5VYZ5_9BACL</name>
<dbReference type="Pfam" id="PF12833">
    <property type="entry name" value="HTH_18"/>
    <property type="match status" value="1"/>
</dbReference>
<keyword evidence="4" id="KW-0472">Membrane</keyword>
<keyword evidence="2" id="KW-0238">DNA-binding</keyword>
<feature type="domain" description="HTH araC/xylS-type" evidence="5">
    <location>
        <begin position="676"/>
        <end position="774"/>
    </location>
</feature>
<gene>
    <name evidence="6" type="ORF">ACFFNY_18325</name>
</gene>
<dbReference type="InterPro" id="IPR018062">
    <property type="entry name" value="HTH_AraC-typ_CS"/>
</dbReference>
<dbReference type="SUPFAM" id="SSF46689">
    <property type="entry name" value="Homeodomain-like"/>
    <property type="match status" value="2"/>
</dbReference>
<dbReference type="InterPro" id="IPR009057">
    <property type="entry name" value="Homeodomain-like_sf"/>
</dbReference>
<keyword evidence="1" id="KW-0805">Transcription regulation</keyword>
<evidence type="ECO:0000313" key="6">
    <source>
        <dbReference type="EMBL" id="MFB9753527.1"/>
    </source>
</evidence>
<sequence length="780" mass="87686">MKLLTKMNSVFYRLFLSYAVLLLVTTIVIGATSYVFFTSSLNAEVEKVHARMLSHTADQLSGNLLGRAQKIYLEMATRPDILYFYNNPIAGNYAKMKTIADDLKGIVAMYPDTVDSVAVYFRDDKTILSSLQGVAFLNSVPDKIAASTDWIERMDRAGSPALWIETRSVPVNVRSTDGGTRLVTFVGTYPYNSTADTAKGYFAVNLKAEAFSGTIRSNDETDRGRQWIIDGAGQVIAYGNERTDGIAGGGDVALLQEIGAAGPGRGSLNRMLGGTEYLLTYTTLPDNGWRLIQATPVNEYNKNATAIQRTLLLICLAAVVIGLLLSQVLTFNMYSPLKTLLRKVRGMFEPAETNDQQSSRHENEYKLLDRIVAGVSLKMGELEMTVQENVPIIRHHLVSGLLNRNIASAGELEERLRLLGMSWPERWACAVIVRLDETGMEGLSVEDEQIILYNLVRELEQTGNIPLQCTAVTSSSREITAIAHADDRDERLLGTLVEKLFAYAAGHFRISLEAAWGDWVEDPLRLHESYAEAQAGLKYRYFMPERRFFPFSLSSARERSREELPEQLTESFAEALRARNADAVAASVSELVGRMEKDGLSAEYCHEVWKQWMNAYRMYVKEMNLKSSDVIAGESLERFQRIADIRQFRVWLLDAVEQTFLFVEERGKNRGSESVERVKTFVEANLAHDLSLQIVSERVHLHPRYFSQLFKEETGINFVDYVNKRRLEAAAQLIKTTDLTVERIAASVGFNTPAYFIKKFKEAYGVTPKTYKVNYTSSQP</sequence>
<proteinExistence type="predicted"/>
<dbReference type="PANTHER" id="PTHR43280">
    <property type="entry name" value="ARAC-FAMILY TRANSCRIPTIONAL REGULATOR"/>
    <property type="match status" value="1"/>
</dbReference>
<comment type="caution">
    <text evidence="6">The sequence shown here is derived from an EMBL/GenBank/DDBJ whole genome shotgun (WGS) entry which is preliminary data.</text>
</comment>
<evidence type="ECO:0000256" key="2">
    <source>
        <dbReference type="ARBA" id="ARBA00023125"/>
    </source>
</evidence>
<evidence type="ECO:0000256" key="4">
    <source>
        <dbReference type="SAM" id="Phobius"/>
    </source>
</evidence>
<protein>
    <submittedName>
        <fullName evidence="6">Helix-turn-helix domain-containing protein</fullName>
    </submittedName>
</protein>
<dbReference type="Pfam" id="PF17853">
    <property type="entry name" value="GGDEF_2"/>
    <property type="match status" value="1"/>
</dbReference>
<dbReference type="SMART" id="SM00342">
    <property type="entry name" value="HTH_ARAC"/>
    <property type="match status" value="1"/>
</dbReference>
<dbReference type="RefSeq" id="WP_344901148.1">
    <property type="nucleotide sequence ID" value="NZ_BAAAYO010000001.1"/>
</dbReference>
<keyword evidence="4" id="KW-0812">Transmembrane</keyword>
<evidence type="ECO:0000256" key="3">
    <source>
        <dbReference type="ARBA" id="ARBA00023163"/>
    </source>
</evidence>
<dbReference type="PANTHER" id="PTHR43280:SF2">
    <property type="entry name" value="HTH-TYPE TRANSCRIPTIONAL REGULATOR EXSA"/>
    <property type="match status" value="1"/>
</dbReference>
<dbReference type="Proteomes" id="UP001589619">
    <property type="component" value="Unassembled WGS sequence"/>
</dbReference>
<feature type="transmembrane region" description="Helical" evidence="4">
    <location>
        <begin position="311"/>
        <end position="334"/>
    </location>
</feature>
<accession>A0ABV5VYZ5</accession>
<evidence type="ECO:0000313" key="7">
    <source>
        <dbReference type="Proteomes" id="UP001589619"/>
    </source>
</evidence>
<keyword evidence="4" id="KW-1133">Transmembrane helix</keyword>
<dbReference type="Gene3D" id="1.10.10.60">
    <property type="entry name" value="Homeodomain-like"/>
    <property type="match status" value="2"/>
</dbReference>
<dbReference type="PRINTS" id="PR00032">
    <property type="entry name" value="HTHARAC"/>
</dbReference>
<evidence type="ECO:0000259" key="5">
    <source>
        <dbReference type="PROSITE" id="PS01124"/>
    </source>
</evidence>
<keyword evidence="3" id="KW-0804">Transcription</keyword>